<comment type="caution">
    <text evidence="2">The sequence shown here is derived from an EMBL/GenBank/DDBJ whole genome shotgun (WGS) entry which is preliminary data.</text>
</comment>
<dbReference type="GO" id="GO:0008757">
    <property type="term" value="F:S-adenosylmethionine-dependent methyltransferase activity"/>
    <property type="evidence" value="ECO:0007669"/>
    <property type="project" value="InterPro"/>
</dbReference>
<dbReference type="AlphaFoldDB" id="A0A1E7KYI0"/>
<protein>
    <submittedName>
        <fullName evidence="2">Ubiquinone biosynthesis protein</fullName>
    </submittedName>
</protein>
<organism evidence="2 3">
    <name type="scientific">Streptomyces nanshensis</name>
    <dbReference type="NCBI Taxonomy" id="518642"/>
    <lineage>
        <taxon>Bacteria</taxon>
        <taxon>Bacillati</taxon>
        <taxon>Actinomycetota</taxon>
        <taxon>Actinomycetes</taxon>
        <taxon>Kitasatosporales</taxon>
        <taxon>Streptomycetaceae</taxon>
        <taxon>Streptomyces</taxon>
    </lineage>
</organism>
<dbReference type="EMBL" id="LJGW01000387">
    <property type="protein sequence ID" value="OEV09008.1"/>
    <property type="molecule type" value="Genomic_DNA"/>
</dbReference>
<dbReference type="PATRIC" id="fig|518642.10.peg.4362"/>
<evidence type="ECO:0000259" key="1">
    <source>
        <dbReference type="Pfam" id="PF08241"/>
    </source>
</evidence>
<dbReference type="Proteomes" id="UP000176005">
    <property type="component" value="Unassembled WGS sequence"/>
</dbReference>
<evidence type="ECO:0000313" key="3">
    <source>
        <dbReference type="Proteomes" id="UP000176005"/>
    </source>
</evidence>
<sequence length="259" mass="28338">MSEQQSTDGSAGDADYGAIGTGYSTYRRPDPRIAQALHRALGDARTVVNVGAGAGSYESTAFETTAVEPSRSMREQRPAALPPAIDAAAEQLPFGDGAFDAAMSTFSVHQWSDLEAGLTEMRRVTRGPVVLLTCDPARVRDFWLYEYAPLVLDTEARRYPSIDRITGILGGHATVESVPVPADCTDGFNEAYYARPERLLDPAARQACSAWSFVEPSVREQYTDRLRHALDSGLWDERHGRLRRQSAFDGSLVLVRATP</sequence>
<dbReference type="Gene3D" id="3.40.50.150">
    <property type="entry name" value="Vaccinia Virus protein VP39"/>
    <property type="match status" value="1"/>
</dbReference>
<gene>
    <name evidence="2" type="ORF">AN218_24005</name>
</gene>
<proteinExistence type="predicted"/>
<accession>A0A1E7KYI0</accession>
<keyword evidence="3" id="KW-1185">Reference proteome</keyword>
<dbReference type="SUPFAM" id="SSF53335">
    <property type="entry name" value="S-adenosyl-L-methionine-dependent methyltransferases"/>
    <property type="match status" value="1"/>
</dbReference>
<keyword evidence="2" id="KW-0830">Ubiquinone</keyword>
<dbReference type="InterPro" id="IPR013216">
    <property type="entry name" value="Methyltransf_11"/>
</dbReference>
<dbReference type="InterPro" id="IPR029063">
    <property type="entry name" value="SAM-dependent_MTases_sf"/>
</dbReference>
<dbReference type="RefSeq" id="WP_070019008.1">
    <property type="nucleotide sequence ID" value="NZ_LJGW01000387.1"/>
</dbReference>
<evidence type="ECO:0000313" key="2">
    <source>
        <dbReference type="EMBL" id="OEV09008.1"/>
    </source>
</evidence>
<dbReference type="Pfam" id="PF08241">
    <property type="entry name" value="Methyltransf_11"/>
    <property type="match status" value="1"/>
</dbReference>
<feature type="domain" description="Methyltransferase type 11" evidence="1">
    <location>
        <begin position="49"/>
        <end position="126"/>
    </location>
</feature>
<name>A0A1E7KYI0_9ACTN</name>
<reference evidence="2 3" key="1">
    <citation type="journal article" date="2016" name="Front. Microbiol.">
        <title>Comparative Genomics Analysis of Streptomyces Species Reveals Their Adaptation to the Marine Environment and Their Diversity at the Genomic Level.</title>
        <authorList>
            <person name="Tian X."/>
            <person name="Zhang Z."/>
            <person name="Yang T."/>
            <person name="Chen M."/>
            <person name="Li J."/>
            <person name="Chen F."/>
            <person name="Yang J."/>
            <person name="Li W."/>
            <person name="Zhang B."/>
            <person name="Zhang Z."/>
            <person name="Wu J."/>
            <person name="Zhang C."/>
            <person name="Long L."/>
            <person name="Xiao J."/>
        </authorList>
    </citation>
    <scope>NUCLEOTIDE SEQUENCE [LARGE SCALE GENOMIC DNA]</scope>
    <source>
        <strain evidence="2 3">SCSIO 10429</strain>
    </source>
</reference>